<gene>
    <name evidence="3" type="ORF">A2818_02140</name>
</gene>
<dbReference type="Gene3D" id="2.120.10.30">
    <property type="entry name" value="TolB, C-terminal domain"/>
    <property type="match status" value="1"/>
</dbReference>
<name>A0A1F6UYY0_9BACT</name>
<dbReference type="PANTHER" id="PTHR33546:SF1">
    <property type="entry name" value="LARGE, MULTIFUNCTIONAL SECRETED PROTEIN"/>
    <property type="match status" value="1"/>
</dbReference>
<dbReference type="EMBL" id="MFTN01000025">
    <property type="protein sequence ID" value="OGI62605.1"/>
    <property type="molecule type" value="Genomic_DNA"/>
</dbReference>
<dbReference type="InterPro" id="IPR011041">
    <property type="entry name" value="Quinoprot_gluc/sorb_DH_b-prop"/>
</dbReference>
<dbReference type="PANTHER" id="PTHR33546">
    <property type="entry name" value="LARGE, MULTIFUNCTIONAL SECRETED PROTEIN-RELATED"/>
    <property type="match status" value="1"/>
</dbReference>
<dbReference type="InterPro" id="IPR011042">
    <property type="entry name" value="6-blade_b-propeller_TolB-like"/>
</dbReference>
<keyword evidence="1" id="KW-1133">Transmembrane helix</keyword>
<organism evidence="3 4">
    <name type="scientific">Candidatus Nomurabacteria bacterium RIFCSPHIGHO2_01_FULL_40_12</name>
    <dbReference type="NCBI Taxonomy" id="1801737"/>
    <lineage>
        <taxon>Bacteria</taxon>
        <taxon>Candidatus Nomuraibacteriota</taxon>
    </lineage>
</organism>
<sequence>MKTFSISKIIYVVFAFFVLTFFSWYLFEKNIGTVNIPSSVPIDTTSDTAIGADKVPSLPGFILSKGLSGFSLNIFAKDLPGVRAMALDGFGNMWVSQTSEGKITTLEIKDGIVTRQHTVLKNLNKPHGLVIDNNFLYFAEENKITKLALYSDDTGEKIAILPPGRGGHFTRSLLLGPDDRLYVSIGSTCNVCNETDERNAAIYSLNKDGTDFKKVASGLRNSVFMAVNPVDGKIFATEMGRDNLGDDLPPDEINIIEQKNNEPQNYGWPICYGKNIHDTNFDKNTYIRNPCMAPFETPSFIDLQAHSAPLGLAFIPEEGWPEEYWYNMLVAYHGSWNRSEPTGYKIVRIKMNAKGEYLGMEDFISGWLTKAGEKTGRPVDIKVLSGGTAYISYDSAGIIYRLSRN</sequence>
<evidence type="ECO:0000313" key="4">
    <source>
        <dbReference type="Proteomes" id="UP000177602"/>
    </source>
</evidence>
<dbReference type="AlphaFoldDB" id="A0A1F6UYY0"/>
<dbReference type="Pfam" id="PF22807">
    <property type="entry name" value="TrAA12"/>
    <property type="match status" value="1"/>
</dbReference>
<reference evidence="3 4" key="1">
    <citation type="journal article" date="2016" name="Nat. Commun.">
        <title>Thousands of microbial genomes shed light on interconnected biogeochemical processes in an aquifer system.</title>
        <authorList>
            <person name="Anantharaman K."/>
            <person name="Brown C.T."/>
            <person name="Hug L.A."/>
            <person name="Sharon I."/>
            <person name="Castelle C.J."/>
            <person name="Probst A.J."/>
            <person name="Thomas B.C."/>
            <person name="Singh A."/>
            <person name="Wilkins M.J."/>
            <person name="Karaoz U."/>
            <person name="Brodie E.L."/>
            <person name="Williams K.H."/>
            <person name="Hubbard S.S."/>
            <person name="Banfield J.F."/>
        </authorList>
    </citation>
    <scope>NUCLEOTIDE SEQUENCE [LARGE SCALE GENOMIC DNA]</scope>
</reference>
<comment type="caution">
    <text evidence="3">The sequence shown here is derived from an EMBL/GenBank/DDBJ whole genome shotgun (WGS) entry which is preliminary data.</text>
</comment>
<keyword evidence="1" id="KW-0472">Membrane</keyword>
<evidence type="ECO:0000259" key="2">
    <source>
        <dbReference type="Pfam" id="PF22807"/>
    </source>
</evidence>
<feature type="transmembrane region" description="Helical" evidence="1">
    <location>
        <begin position="9"/>
        <end position="27"/>
    </location>
</feature>
<dbReference type="STRING" id="1801737.A2818_02140"/>
<evidence type="ECO:0000313" key="3">
    <source>
        <dbReference type="EMBL" id="OGI62605.1"/>
    </source>
</evidence>
<feature type="domain" description="Pyrroloquinoline quinone-dependent pyranose dehydrogenase beta-propeller" evidence="2">
    <location>
        <begin position="68"/>
        <end position="404"/>
    </location>
</feature>
<dbReference type="SUPFAM" id="SSF50952">
    <property type="entry name" value="Soluble quinoprotein glucose dehydrogenase"/>
    <property type="match status" value="1"/>
</dbReference>
<dbReference type="Proteomes" id="UP000177602">
    <property type="component" value="Unassembled WGS sequence"/>
</dbReference>
<evidence type="ECO:0000256" key="1">
    <source>
        <dbReference type="SAM" id="Phobius"/>
    </source>
</evidence>
<proteinExistence type="predicted"/>
<protein>
    <recommendedName>
        <fullName evidence="2">Pyrroloquinoline quinone-dependent pyranose dehydrogenase beta-propeller domain-containing protein</fullName>
    </recommendedName>
</protein>
<accession>A0A1F6UYY0</accession>
<keyword evidence="1" id="KW-0812">Transmembrane</keyword>
<dbReference type="InterPro" id="IPR054539">
    <property type="entry name" value="Beta-prop_PDH"/>
</dbReference>